<dbReference type="CDD" id="cd06171">
    <property type="entry name" value="Sigma70_r4"/>
    <property type="match status" value="1"/>
</dbReference>
<feature type="region of interest" description="Disordered" evidence="8">
    <location>
        <begin position="230"/>
        <end position="254"/>
    </location>
</feature>
<keyword evidence="4 7" id="KW-0731">Sigma factor</keyword>
<dbReference type="PIRSF" id="PIRSF000770">
    <property type="entry name" value="RNA_pol_sigma-SigE/K"/>
    <property type="match status" value="1"/>
</dbReference>
<comment type="caution">
    <text evidence="10">The sequence shown here is derived from an EMBL/GenBank/DDBJ whole genome shotgun (WGS) entry which is preliminary data.</text>
</comment>
<dbReference type="GO" id="GO:0003677">
    <property type="term" value="F:DNA binding"/>
    <property type="evidence" value="ECO:0007669"/>
    <property type="project" value="UniProtKB-KW"/>
</dbReference>
<dbReference type="InterPro" id="IPR036388">
    <property type="entry name" value="WH-like_DNA-bd_sf"/>
</dbReference>
<reference evidence="10 11" key="1">
    <citation type="submission" date="2016-12" db="EMBL/GenBank/DDBJ databases">
        <title>Domibacillus antri genome sequencing.</title>
        <authorList>
            <person name="Verma A."/>
            <person name="Krishnamurthi S."/>
        </authorList>
    </citation>
    <scope>NUCLEOTIDE SEQUENCE [LARGE SCALE GENOMIC DNA]</scope>
    <source>
        <strain evidence="10 11">XD80</strain>
    </source>
</reference>
<keyword evidence="5 7" id="KW-0238">DNA-binding</keyword>
<dbReference type="InterPro" id="IPR013324">
    <property type="entry name" value="RNA_pol_sigma_r3/r4-like"/>
</dbReference>
<evidence type="ECO:0000256" key="5">
    <source>
        <dbReference type="ARBA" id="ARBA00023125"/>
    </source>
</evidence>
<organism evidence="10 11">
    <name type="scientific">Domibacillus antri</name>
    <dbReference type="NCBI Taxonomy" id="1714264"/>
    <lineage>
        <taxon>Bacteria</taxon>
        <taxon>Bacillati</taxon>
        <taxon>Bacillota</taxon>
        <taxon>Bacilli</taxon>
        <taxon>Bacillales</taxon>
        <taxon>Bacillaceae</taxon>
        <taxon>Domibacillus</taxon>
    </lineage>
</organism>
<evidence type="ECO:0000256" key="4">
    <source>
        <dbReference type="ARBA" id="ARBA00023082"/>
    </source>
</evidence>
<keyword evidence="2" id="KW-0749">Sporulation</keyword>
<dbReference type="PRINTS" id="PR00046">
    <property type="entry name" value="SIGMA70FCT"/>
</dbReference>
<evidence type="ECO:0000256" key="2">
    <source>
        <dbReference type="ARBA" id="ARBA00022969"/>
    </source>
</evidence>
<dbReference type="PROSITE" id="PS00715">
    <property type="entry name" value="SIGMA70_1"/>
    <property type="match status" value="1"/>
</dbReference>
<dbReference type="InterPro" id="IPR007627">
    <property type="entry name" value="RNA_pol_sigma70_r2"/>
</dbReference>
<dbReference type="InterPro" id="IPR014209">
    <property type="entry name" value="RNA_pol_sigma-K"/>
</dbReference>
<proteinExistence type="inferred from homology"/>
<dbReference type="InterPro" id="IPR007630">
    <property type="entry name" value="RNA_pol_sigma70_r4"/>
</dbReference>
<evidence type="ECO:0000256" key="8">
    <source>
        <dbReference type="SAM" id="MobiDB-lite"/>
    </source>
</evidence>
<dbReference type="OrthoDB" id="9809557at2"/>
<dbReference type="EMBL" id="MSDU01000008">
    <property type="protein sequence ID" value="OLN23429.1"/>
    <property type="molecule type" value="Genomic_DNA"/>
</dbReference>
<dbReference type="GO" id="GO:0016987">
    <property type="term" value="F:sigma factor activity"/>
    <property type="evidence" value="ECO:0007669"/>
    <property type="project" value="UniProtKB-KW"/>
</dbReference>
<evidence type="ECO:0000313" key="11">
    <source>
        <dbReference type="Proteomes" id="UP000185568"/>
    </source>
</evidence>
<name>A0A1Q8Q7W2_9BACI</name>
<keyword evidence="11" id="KW-1185">Reference proteome</keyword>
<dbReference type="Pfam" id="PF04545">
    <property type="entry name" value="Sigma70_r4"/>
    <property type="match status" value="1"/>
</dbReference>
<keyword evidence="6 7" id="KW-0804">Transcription</keyword>
<dbReference type="PROSITE" id="PS50943">
    <property type="entry name" value="HTH_CROC1"/>
    <property type="match status" value="1"/>
</dbReference>
<dbReference type="SUPFAM" id="SSF88946">
    <property type="entry name" value="Sigma2 domain of RNA polymerase sigma factors"/>
    <property type="match status" value="1"/>
</dbReference>
<dbReference type="Gene3D" id="1.10.10.10">
    <property type="entry name" value="Winged helix-like DNA-binding domain superfamily/Winged helix DNA-binding domain"/>
    <property type="match status" value="1"/>
</dbReference>
<dbReference type="Pfam" id="PF04542">
    <property type="entry name" value="Sigma70_r2"/>
    <property type="match status" value="1"/>
</dbReference>
<evidence type="ECO:0000256" key="6">
    <source>
        <dbReference type="ARBA" id="ARBA00023163"/>
    </source>
</evidence>
<dbReference type="PROSITE" id="PS00716">
    <property type="entry name" value="SIGMA70_2"/>
    <property type="match status" value="1"/>
</dbReference>
<comment type="similarity">
    <text evidence="1 7">Belongs to the sigma-70 factor family.</text>
</comment>
<evidence type="ECO:0000313" key="10">
    <source>
        <dbReference type="EMBL" id="OLN23429.1"/>
    </source>
</evidence>
<dbReference type="NCBIfam" id="TIGR02846">
    <property type="entry name" value="spore_sigmaK"/>
    <property type="match status" value="1"/>
</dbReference>
<dbReference type="PANTHER" id="PTHR30376">
    <property type="entry name" value="SIGMA FACTOR RPOH HEAT SHOCK RELATED"/>
    <property type="match status" value="1"/>
</dbReference>
<sequence length="254" mass="28706">MIELAAALSFLLKEAVFFVSYVKHNAFPHPLSAEEEKKYLALLEQGDRHARTKLIEHNLRLVAHIVKKFEKTNEDTEDLISIGTIGLIKGIESYSGKKGTKLATYAARCIENEILMYFRALKKTKKDVSLYDPVGRDKEGNEISLLDLLKTEDEDVAARLSLEMDIEQMKSCLAVLDPREMAVIAARYGIGAGSDKTQREIAAEMNISRSYVSRIEKRALAKMMQEFKRLSAKQKRGPKETLLEHPSHHQSSVD</sequence>
<dbReference type="PANTHER" id="PTHR30376:SF3">
    <property type="entry name" value="RNA POLYMERASE SIGMA FACTOR RPOH"/>
    <property type="match status" value="1"/>
</dbReference>
<evidence type="ECO:0000259" key="9">
    <source>
        <dbReference type="PROSITE" id="PS50943"/>
    </source>
</evidence>
<dbReference type="AlphaFoldDB" id="A0A1Q8Q7W2"/>
<evidence type="ECO:0000256" key="3">
    <source>
        <dbReference type="ARBA" id="ARBA00023015"/>
    </source>
</evidence>
<dbReference type="RefSeq" id="WP_075397720.1">
    <property type="nucleotide sequence ID" value="NZ_MSDU01000008.1"/>
</dbReference>
<dbReference type="InterPro" id="IPR000943">
    <property type="entry name" value="RNA_pol_sigma70"/>
</dbReference>
<feature type="domain" description="HTH cro/C1-type" evidence="9">
    <location>
        <begin position="197"/>
        <end position="217"/>
    </location>
</feature>
<comment type="function">
    <text evidence="7">Sigma factors are initiation factors that promote the attachment of RNA polymerase to specific initiation sites and are then released.</text>
</comment>
<dbReference type="InterPro" id="IPR001387">
    <property type="entry name" value="Cro/C1-type_HTH"/>
</dbReference>
<evidence type="ECO:0000256" key="7">
    <source>
        <dbReference type="RuleBase" id="RU362124"/>
    </source>
</evidence>
<gene>
    <name evidence="10" type="ORF">BTO30_05565</name>
</gene>
<keyword evidence="3 7" id="KW-0805">Transcription regulation</keyword>
<dbReference type="InterPro" id="IPR050813">
    <property type="entry name" value="Sigma-70_Factor"/>
</dbReference>
<feature type="compositionally biased region" description="Basic and acidic residues" evidence="8">
    <location>
        <begin position="237"/>
        <end position="247"/>
    </location>
</feature>
<dbReference type="NCBIfam" id="TIGR02937">
    <property type="entry name" value="sigma70-ECF"/>
    <property type="match status" value="1"/>
</dbReference>
<dbReference type="STRING" id="1714264.BTO30_05565"/>
<dbReference type="NCBIfam" id="NF004471">
    <property type="entry name" value="PRK05803.1"/>
    <property type="match status" value="1"/>
</dbReference>
<protein>
    <recommendedName>
        <fullName evidence="7">RNA polymerase sigma factor</fullName>
    </recommendedName>
</protein>
<dbReference type="InterPro" id="IPR013325">
    <property type="entry name" value="RNA_pol_sigma_r2"/>
</dbReference>
<dbReference type="InterPro" id="IPR014284">
    <property type="entry name" value="RNA_pol_sigma-70_dom"/>
</dbReference>
<dbReference type="FunFam" id="1.20.120.1810:FF:000003">
    <property type="entry name" value="RNA polymerase sigma factor"/>
    <property type="match status" value="1"/>
</dbReference>
<accession>A0A1Q8Q7W2</accession>
<dbReference type="Proteomes" id="UP000185568">
    <property type="component" value="Unassembled WGS sequence"/>
</dbReference>
<dbReference type="GO" id="GO:0030435">
    <property type="term" value="P:sporulation resulting in formation of a cellular spore"/>
    <property type="evidence" value="ECO:0007669"/>
    <property type="project" value="UniProtKB-KW"/>
</dbReference>
<dbReference type="GO" id="GO:0006352">
    <property type="term" value="P:DNA-templated transcription initiation"/>
    <property type="evidence" value="ECO:0007669"/>
    <property type="project" value="InterPro"/>
</dbReference>
<dbReference type="Gene3D" id="1.20.120.1810">
    <property type="match status" value="1"/>
</dbReference>
<dbReference type="SUPFAM" id="SSF88659">
    <property type="entry name" value="Sigma3 and sigma4 domains of RNA polymerase sigma factors"/>
    <property type="match status" value="1"/>
</dbReference>
<evidence type="ECO:0000256" key="1">
    <source>
        <dbReference type="ARBA" id="ARBA00007788"/>
    </source>
</evidence>